<comment type="caution">
    <text evidence="1">The sequence shown here is derived from an EMBL/GenBank/DDBJ whole genome shotgun (WGS) entry which is preliminary data.</text>
</comment>
<accession>A0A371FQB9</accession>
<evidence type="ECO:0000313" key="1">
    <source>
        <dbReference type="EMBL" id="RDX80273.1"/>
    </source>
</evidence>
<dbReference type="OrthoDB" id="1933708at2759"/>
<reference evidence="1" key="1">
    <citation type="submission" date="2018-05" db="EMBL/GenBank/DDBJ databases">
        <title>Draft genome of Mucuna pruriens seed.</title>
        <authorList>
            <person name="Nnadi N.E."/>
            <person name="Vos R."/>
            <person name="Hasami M.H."/>
            <person name="Devisetty U.K."/>
            <person name="Aguiy J.C."/>
        </authorList>
    </citation>
    <scope>NUCLEOTIDE SEQUENCE [LARGE SCALE GENOMIC DNA]</scope>
    <source>
        <strain evidence="1">JCA_2017</strain>
    </source>
</reference>
<dbReference type="EMBL" id="QJKJ01008272">
    <property type="protein sequence ID" value="RDX80273.1"/>
    <property type="molecule type" value="Genomic_DNA"/>
</dbReference>
<dbReference type="AlphaFoldDB" id="A0A371FQB9"/>
<name>A0A371FQB9_MUCPR</name>
<keyword evidence="2" id="KW-1185">Reference proteome</keyword>
<feature type="non-terminal residue" evidence="1">
    <location>
        <position position="1"/>
    </location>
</feature>
<proteinExistence type="predicted"/>
<sequence length="80" mass="9399">MQNWQHYLRQMEFIIHSNHQISKETCQVAGIHIDYKNCKENIVANALSRRYALLTSLQTKLLGFEIIKDLYVNDSDFGQL</sequence>
<organism evidence="1 2">
    <name type="scientific">Mucuna pruriens</name>
    <name type="common">Velvet bean</name>
    <name type="synonym">Dolichos pruriens</name>
    <dbReference type="NCBI Taxonomy" id="157652"/>
    <lineage>
        <taxon>Eukaryota</taxon>
        <taxon>Viridiplantae</taxon>
        <taxon>Streptophyta</taxon>
        <taxon>Embryophyta</taxon>
        <taxon>Tracheophyta</taxon>
        <taxon>Spermatophyta</taxon>
        <taxon>Magnoliopsida</taxon>
        <taxon>eudicotyledons</taxon>
        <taxon>Gunneridae</taxon>
        <taxon>Pentapetalae</taxon>
        <taxon>rosids</taxon>
        <taxon>fabids</taxon>
        <taxon>Fabales</taxon>
        <taxon>Fabaceae</taxon>
        <taxon>Papilionoideae</taxon>
        <taxon>50 kb inversion clade</taxon>
        <taxon>NPAAA clade</taxon>
        <taxon>indigoferoid/millettioid clade</taxon>
        <taxon>Phaseoleae</taxon>
        <taxon>Mucuna</taxon>
    </lineage>
</organism>
<dbReference type="Proteomes" id="UP000257109">
    <property type="component" value="Unassembled WGS sequence"/>
</dbReference>
<evidence type="ECO:0000313" key="2">
    <source>
        <dbReference type="Proteomes" id="UP000257109"/>
    </source>
</evidence>
<protein>
    <submittedName>
        <fullName evidence="1">Uncharacterized protein</fullName>
    </submittedName>
</protein>
<gene>
    <name evidence="1" type="ORF">CR513_39199</name>
</gene>